<evidence type="ECO:0000259" key="1">
    <source>
        <dbReference type="Pfam" id="PF17775"/>
    </source>
</evidence>
<dbReference type="PANTHER" id="PTHR33747:SF1">
    <property type="entry name" value="ADENYLATE CYCLASE-ASSOCIATED CAP C-TERMINAL DOMAIN-CONTAINING PROTEIN"/>
    <property type="match status" value="1"/>
</dbReference>
<gene>
    <name evidence="2" type="ORF">MNBD_GAMMA21-45</name>
</gene>
<dbReference type="EMBL" id="UOFR01000001">
    <property type="protein sequence ID" value="VAW90604.1"/>
    <property type="molecule type" value="Genomic_DNA"/>
</dbReference>
<sequence length="131" mass="15361">MAKTKQTFCPCGSEREYEFCCGQFIETDQWPTTAEQLMRSRYSAYALKHRDYLVATWHPDTCPQDLDLYENAHVKWIRLKVVNIEAGSEQDQTGVVEFTATMKANGRAEKMTERSEFVKQDGRWYYLKAQE</sequence>
<feature type="domain" description="YchJ-like middle NTF2-like" evidence="1">
    <location>
        <begin position="33"/>
        <end position="128"/>
    </location>
</feature>
<dbReference type="AlphaFoldDB" id="A0A3B1AA48"/>
<dbReference type="Gene3D" id="3.10.450.50">
    <property type="match status" value="1"/>
</dbReference>
<dbReference type="Pfam" id="PF17775">
    <property type="entry name" value="YchJ_M-like"/>
    <property type="match status" value="1"/>
</dbReference>
<evidence type="ECO:0000313" key="2">
    <source>
        <dbReference type="EMBL" id="VAW90604.1"/>
    </source>
</evidence>
<organism evidence="2">
    <name type="scientific">hydrothermal vent metagenome</name>
    <dbReference type="NCBI Taxonomy" id="652676"/>
    <lineage>
        <taxon>unclassified sequences</taxon>
        <taxon>metagenomes</taxon>
        <taxon>ecological metagenomes</taxon>
    </lineage>
</organism>
<accession>A0A3B1AA48</accession>
<dbReference type="InterPro" id="IPR032710">
    <property type="entry name" value="NTF2-like_dom_sf"/>
</dbReference>
<name>A0A3B1AA48_9ZZZZ</name>
<dbReference type="SUPFAM" id="SSF54427">
    <property type="entry name" value="NTF2-like"/>
    <property type="match status" value="1"/>
</dbReference>
<reference evidence="2" key="1">
    <citation type="submission" date="2018-06" db="EMBL/GenBank/DDBJ databases">
        <authorList>
            <person name="Zhirakovskaya E."/>
        </authorList>
    </citation>
    <scope>NUCLEOTIDE SEQUENCE</scope>
</reference>
<dbReference type="PANTHER" id="PTHR33747">
    <property type="entry name" value="UPF0225 PROTEIN SCO1677"/>
    <property type="match status" value="1"/>
</dbReference>
<protein>
    <submittedName>
        <fullName evidence="2">UPF0225 protein YchJ</fullName>
    </submittedName>
</protein>
<dbReference type="InterPro" id="IPR023006">
    <property type="entry name" value="YchJ-like"/>
</dbReference>
<dbReference type="HAMAP" id="MF_00612">
    <property type="entry name" value="UPF0225"/>
    <property type="match status" value="1"/>
</dbReference>
<proteinExistence type="inferred from homology"/>
<dbReference type="InterPro" id="IPR048469">
    <property type="entry name" value="YchJ-like_M"/>
</dbReference>